<sequence length="814" mass="88977">MKAFLTVLATTLLVAIVSGQNTTLPATEDEPFVNPGEIVPGLTIPYLINAAGGIWQQDRVIDSMAYACREVLPYIGSVIPEVDQRSLYWGPVCDDVIEASDDLDAFDATGWCDDDIIPMIMITNLTSQGSDGRYRRQAGPTTEYPESMNNPLDIIEILTNITRDLYGIDINMIINDPSTINTICTNVKENFLRPSLQDLTSQFAAELLSALLPRAAPLCQDWDGFLQDFGINSTSPEYPLIQDFARIGSQAVGYDNREELCQAITQTLSVQGDNGEARRSFSTDLILSLLEIPTNSARCSMLANGIVYDVIEPVINIGDELMITDEQLYQYTGFQRPNPLDSLCIFVENAFTTVVDLPDPVPFRFIPDTNLTVEFFINAAGGVWIQERTIDSLAFGCTEFLPDLESMIPDFRTFSAFYEPVCREVLVAANDLAVFDAESSCTDLTAVFTDLISTDDGNRKRRQADMAEEDMFDFIGILSNTTKDLYGLNISDQSTVCPNIKQFLEPSLPEVATRFLTELTSAVLPQAAPYFCEDWEQFLSSVGISKTSPHYPIIYDLADIGSQMLGHDSRDAICEAIQQALSYGRADRKALGRDALESFLDIFTDVERCMMIGNDAIDDIIEPFFGIDVPGFEVTSYLISRYTGYNGVKDICNALETAFTVLSGSTLTLTITGETLNGEELMYTTDLTNMASPAFKKLETIYCGVATNHLERELGSDLRRLDCVANSFNPGSIVAELEIQVFATTQDVADSLAEDVAELSTGEGLVLSSDGDSLSVSSFSATPNSATTNGGRGLLTGAIIGIAVGVVIVDVVVL</sequence>
<organism evidence="2 3">
    <name type="scientific">Strongylocentrotus purpuratus</name>
    <name type="common">Purple sea urchin</name>
    <dbReference type="NCBI Taxonomy" id="7668"/>
    <lineage>
        <taxon>Eukaryota</taxon>
        <taxon>Metazoa</taxon>
        <taxon>Echinodermata</taxon>
        <taxon>Eleutherozoa</taxon>
        <taxon>Echinozoa</taxon>
        <taxon>Echinoidea</taxon>
        <taxon>Euechinoidea</taxon>
        <taxon>Echinacea</taxon>
        <taxon>Camarodonta</taxon>
        <taxon>Echinidea</taxon>
        <taxon>Strongylocentrotidae</taxon>
        <taxon>Strongylocentrotus</taxon>
    </lineage>
</organism>
<dbReference type="Proteomes" id="UP000007110">
    <property type="component" value="Unassembled WGS sequence"/>
</dbReference>
<evidence type="ECO:0000313" key="3">
    <source>
        <dbReference type="Proteomes" id="UP000007110"/>
    </source>
</evidence>
<keyword evidence="3" id="KW-1185">Reference proteome</keyword>
<dbReference type="OrthoDB" id="10144750at2759"/>
<keyword evidence="1" id="KW-0732">Signal</keyword>
<dbReference type="AlphaFoldDB" id="A0A7M7P6W2"/>
<feature type="signal peptide" evidence="1">
    <location>
        <begin position="1"/>
        <end position="19"/>
    </location>
</feature>
<dbReference type="InParanoid" id="A0A7M7P6W2"/>
<name>A0A7M7P6W2_STRPU</name>
<proteinExistence type="predicted"/>
<evidence type="ECO:0000313" key="2">
    <source>
        <dbReference type="EnsemblMetazoa" id="XP_030846309"/>
    </source>
</evidence>
<accession>A0A7M7P6W2</accession>
<evidence type="ECO:0000256" key="1">
    <source>
        <dbReference type="SAM" id="SignalP"/>
    </source>
</evidence>
<reference evidence="2" key="2">
    <citation type="submission" date="2021-01" db="UniProtKB">
        <authorList>
            <consortium name="EnsemblMetazoa"/>
        </authorList>
    </citation>
    <scope>IDENTIFICATION</scope>
</reference>
<dbReference type="EnsemblMetazoa" id="XM_030990449">
    <property type="protein sequence ID" value="XP_030846309"/>
    <property type="gene ID" value="LOC105438341"/>
</dbReference>
<dbReference type="GeneID" id="105438341"/>
<reference evidence="3" key="1">
    <citation type="submission" date="2015-02" db="EMBL/GenBank/DDBJ databases">
        <title>Genome sequencing for Strongylocentrotus purpuratus.</title>
        <authorList>
            <person name="Murali S."/>
            <person name="Liu Y."/>
            <person name="Vee V."/>
            <person name="English A."/>
            <person name="Wang M."/>
            <person name="Skinner E."/>
            <person name="Han Y."/>
            <person name="Muzny D.M."/>
            <person name="Worley K.C."/>
            <person name="Gibbs R.A."/>
        </authorList>
    </citation>
    <scope>NUCLEOTIDE SEQUENCE</scope>
</reference>
<dbReference type="KEGG" id="spu:105438341"/>
<feature type="chain" id="PRO_5029497060" evidence="1">
    <location>
        <begin position="20"/>
        <end position="814"/>
    </location>
</feature>
<dbReference type="RefSeq" id="XP_030846309.1">
    <property type="nucleotide sequence ID" value="XM_030990449.1"/>
</dbReference>
<protein>
    <submittedName>
        <fullName evidence="2">Uncharacterized protein</fullName>
    </submittedName>
</protein>